<dbReference type="PANTHER" id="PTHR42905">
    <property type="entry name" value="PHOSPHOENOLPYRUVATE CARBOXYLASE"/>
    <property type="match status" value="1"/>
</dbReference>
<dbReference type="SUPFAM" id="SSF51621">
    <property type="entry name" value="Phosphoenolpyruvate/pyruvate domain"/>
    <property type="match status" value="1"/>
</dbReference>
<gene>
    <name evidence="2" type="ORF">L2725_22570</name>
</gene>
<dbReference type="PANTHER" id="PTHR42905:SF16">
    <property type="entry name" value="CARBOXYPHOSPHONOENOLPYRUVATE PHOSPHONOMUTASE-LIKE PROTEIN (AFU_ORTHOLOGUE AFUA_5G07230)"/>
    <property type="match status" value="1"/>
</dbReference>
<dbReference type="Gene3D" id="3.20.20.60">
    <property type="entry name" value="Phosphoenolpyruvate-binding domains"/>
    <property type="match status" value="1"/>
</dbReference>
<accession>A0ABT0NDH7</accession>
<keyword evidence="1" id="KW-0479">Metal-binding</keyword>
<dbReference type="CDD" id="cd00377">
    <property type="entry name" value="ICL_PEPM"/>
    <property type="match status" value="1"/>
</dbReference>
<reference evidence="2 3" key="1">
    <citation type="submission" date="2022-01" db="EMBL/GenBank/DDBJ databases">
        <title>Whole genome-based taxonomy of the Shewanellaceae.</title>
        <authorList>
            <person name="Martin-Rodriguez A.J."/>
        </authorList>
    </citation>
    <scope>NUCLEOTIDE SEQUENCE [LARGE SCALE GENOMIC DNA]</scope>
    <source>
        <strain evidence="2 3">DSM 21332</strain>
    </source>
</reference>
<dbReference type="Proteomes" id="UP001202831">
    <property type="component" value="Unassembled WGS sequence"/>
</dbReference>
<sequence>MKIFKDRNTPLLLANVWDRSSAIAAQKAGYEAIGTSSAAIAANIGYSDGEQMPFGALYGLVKDIRQNTTIPMTVDIEGGYASEPEEAAKQILSLIKLGVVGINIEDSMLAGKRELLDKGYFARRLRQIINCLGAAREQLFINVRCDLFFEDNPTTEEAVSRAELYQQAGANGIFFPGLTNHSDIAQISQQLSLPINLMALPNLPSYQELAKLNISRISMGNWLYESRDQGAENLLQKIKETKDMTLLFT</sequence>
<keyword evidence="2" id="KW-0456">Lyase</keyword>
<evidence type="ECO:0000313" key="2">
    <source>
        <dbReference type="EMBL" id="MCL2916526.1"/>
    </source>
</evidence>
<dbReference type="GO" id="GO:0016829">
    <property type="term" value="F:lyase activity"/>
    <property type="evidence" value="ECO:0007669"/>
    <property type="project" value="UniProtKB-KW"/>
</dbReference>
<keyword evidence="3" id="KW-1185">Reference proteome</keyword>
<proteinExistence type="predicted"/>
<evidence type="ECO:0000256" key="1">
    <source>
        <dbReference type="ARBA" id="ARBA00022723"/>
    </source>
</evidence>
<dbReference type="Pfam" id="PF13714">
    <property type="entry name" value="PEP_mutase"/>
    <property type="match status" value="1"/>
</dbReference>
<organism evidence="2 3">
    <name type="scientific">Shewanella corallii</name>
    <dbReference type="NCBI Taxonomy" id="560080"/>
    <lineage>
        <taxon>Bacteria</taxon>
        <taxon>Pseudomonadati</taxon>
        <taxon>Pseudomonadota</taxon>
        <taxon>Gammaproteobacteria</taxon>
        <taxon>Alteromonadales</taxon>
        <taxon>Shewanellaceae</taxon>
        <taxon>Shewanella</taxon>
    </lineage>
</organism>
<dbReference type="InterPro" id="IPR040442">
    <property type="entry name" value="Pyrv_kinase-like_dom_sf"/>
</dbReference>
<name>A0ABT0NDH7_9GAMM</name>
<dbReference type="RefSeq" id="WP_249251063.1">
    <property type="nucleotide sequence ID" value="NZ_JAKIKT010000017.1"/>
</dbReference>
<evidence type="ECO:0000313" key="3">
    <source>
        <dbReference type="Proteomes" id="UP001202831"/>
    </source>
</evidence>
<protein>
    <submittedName>
        <fullName evidence="2">Isocitrate lyase/phosphoenolpyruvate mutase family protein</fullName>
    </submittedName>
</protein>
<dbReference type="InterPro" id="IPR015813">
    <property type="entry name" value="Pyrv/PenolPyrv_kinase-like_dom"/>
</dbReference>
<dbReference type="EMBL" id="JAKIKT010000017">
    <property type="protein sequence ID" value="MCL2916526.1"/>
    <property type="molecule type" value="Genomic_DNA"/>
</dbReference>
<dbReference type="InterPro" id="IPR039556">
    <property type="entry name" value="ICL/PEPM"/>
</dbReference>
<comment type="caution">
    <text evidence="2">The sequence shown here is derived from an EMBL/GenBank/DDBJ whole genome shotgun (WGS) entry which is preliminary data.</text>
</comment>